<comment type="caution">
    <text evidence="1">The sequence shown here is derived from an EMBL/GenBank/DDBJ whole genome shotgun (WGS) entry which is preliminary data.</text>
</comment>
<keyword evidence="2" id="KW-1185">Reference proteome</keyword>
<name>A0A4Q9KK81_PROTD</name>
<reference evidence="1 2" key="1">
    <citation type="submission" date="2019-01" db="EMBL/GenBank/DDBJ databases">
        <title>Lactibacter flavus gen. nov., sp. nov., a novel bacterium of the family Propionibacteriaceae isolated from raw milk and dairy products.</title>
        <authorList>
            <person name="Huptas C."/>
            <person name="Wenning M."/>
            <person name="Breitenwieser F."/>
            <person name="Doll E."/>
            <person name="Von Neubeck M."/>
            <person name="Busse H.-J."/>
            <person name="Scherer S."/>
        </authorList>
    </citation>
    <scope>NUCLEOTIDE SEQUENCE [LARGE SCALE GENOMIC DNA]</scope>
    <source>
        <strain evidence="1 2">DSM 22130</strain>
    </source>
</reference>
<proteinExistence type="predicted"/>
<evidence type="ECO:0000313" key="2">
    <source>
        <dbReference type="Proteomes" id="UP000291933"/>
    </source>
</evidence>
<evidence type="ECO:0000313" key="1">
    <source>
        <dbReference type="EMBL" id="TBT94892.1"/>
    </source>
</evidence>
<sequence length="435" mass="47209">MSANQIGVAVPTVLLPVEGVDLSTWAVIACDQFTSEPEYWERVERHVGSAPSTYRMILPELYLNAPDVDARIAACQAAMKAYLTDGVLAPHDAFVYVERTVGGKTQKGLVVALDLETYDYNKGSQTLVRATEGTVLDRLPPRMRVRRGADIESPHILVLYDDPTGAVLAPVRASLADLDVAYDVELMEGSGHLTGRFVSDAATQVAITDALASLISAETYRAKYDLDNDRPLLFAMGDGNHSLATAKAIWTELKNTGAPMDHPARWALVELVNLHDDSLVFEPIHRVIFEADGLVPALAQAFPTAVSTPMPDLAALDAAVRADGPNQRVGVISATGYRLLELPDATHELAVGTLQEFLDAWLKANPQAEIDYIHGEAATDKLAKEPGTIGFLLPAIGKSTFFKSIAVDGALPRKTFSMGHAKDKRFYMECRRISQ</sequence>
<dbReference type="EMBL" id="SDMR01000008">
    <property type="protein sequence ID" value="TBT94892.1"/>
    <property type="molecule type" value="Genomic_DNA"/>
</dbReference>
<gene>
    <name evidence="1" type="ORF">ET996_07690</name>
</gene>
<organism evidence="1 2">
    <name type="scientific">Propioniciclava tarda</name>
    <dbReference type="NCBI Taxonomy" id="433330"/>
    <lineage>
        <taxon>Bacteria</taxon>
        <taxon>Bacillati</taxon>
        <taxon>Actinomycetota</taxon>
        <taxon>Actinomycetes</taxon>
        <taxon>Propionibacteriales</taxon>
        <taxon>Propionibacteriaceae</taxon>
        <taxon>Propioniciclava</taxon>
    </lineage>
</organism>
<dbReference type="InterPro" id="IPR008323">
    <property type="entry name" value="UCP033563"/>
</dbReference>
<dbReference type="AlphaFoldDB" id="A0A4Q9KK81"/>
<dbReference type="Proteomes" id="UP000291933">
    <property type="component" value="Unassembled WGS sequence"/>
</dbReference>
<dbReference type="OrthoDB" id="6396832at2"/>
<dbReference type="PANTHER" id="PTHR36454:SF1">
    <property type="entry name" value="DUF1015 DOMAIN-CONTAINING PROTEIN"/>
    <property type="match status" value="1"/>
</dbReference>
<accession>A0A4Q9KK81</accession>
<dbReference type="RefSeq" id="WP_131171981.1">
    <property type="nucleotide sequence ID" value="NZ_FXTL01000007.1"/>
</dbReference>
<dbReference type="Pfam" id="PF06245">
    <property type="entry name" value="DUF1015"/>
    <property type="match status" value="1"/>
</dbReference>
<protein>
    <submittedName>
        <fullName evidence="1">DUF1015 domain-containing protein</fullName>
    </submittedName>
</protein>
<dbReference type="PANTHER" id="PTHR36454">
    <property type="entry name" value="LMO2823 PROTEIN"/>
    <property type="match status" value="1"/>
</dbReference>